<keyword evidence="2" id="KW-0560">Oxidoreductase</keyword>
<evidence type="ECO:0000259" key="3">
    <source>
        <dbReference type="SMART" id="SM00829"/>
    </source>
</evidence>
<dbReference type="Pfam" id="PF08240">
    <property type="entry name" value="ADH_N"/>
    <property type="match status" value="1"/>
</dbReference>
<dbReference type="SUPFAM" id="SSF50129">
    <property type="entry name" value="GroES-like"/>
    <property type="match status" value="1"/>
</dbReference>
<accession>A0A7Y9GM17</accession>
<evidence type="ECO:0000313" key="4">
    <source>
        <dbReference type="EMBL" id="NYE18990.1"/>
    </source>
</evidence>
<dbReference type="PANTHER" id="PTHR48106:SF18">
    <property type="entry name" value="QUINONE OXIDOREDUCTASE PIG3"/>
    <property type="match status" value="1"/>
</dbReference>
<dbReference type="Gene3D" id="3.90.180.10">
    <property type="entry name" value="Medium-chain alcohol dehydrogenases, catalytic domain"/>
    <property type="match status" value="1"/>
</dbReference>
<evidence type="ECO:0000256" key="2">
    <source>
        <dbReference type="ARBA" id="ARBA00023002"/>
    </source>
</evidence>
<dbReference type="CDD" id="cd05289">
    <property type="entry name" value="MDR_like_2"/>
    <property type="match status" value="1"/>
</dbReference>
<keyword evidence="1" id="KW-0521">NADP</keyword>
<protein>
    <submittedName>
        <fullName evidence="4">NADPH:quinone reductase-like Zn-dependent oxidoreductase</fullName>
    </submittedName>
</protein>
<name>A0A7Y9GM17_9MICO</name>
<dbReference type="Proteomes" id="UP000576969">
    <property type="component" value="Unassembled WGS sequence"/>
</dbReference>
<dbReference type="RefSeq" id="WP_179488034.1">
    <property type="nucleotide sequence ID" value="NZ_JACCBV010000001.1"/>
</dbReference>
<reference evidence="4 5" key="1">
    <citation type="submission" date="2020-07" db="EMBL/GenBank/DDBJ databases">
        <title>Sequencing the genomes of 1000 actinobacteria strains.</title>
        <authorList>
            <person name="Klenk H.-P."/>
        </authorList>
    </citation>
    <scope>NUCLEOTIDE SEQUENCE [LARGE SCALE GENOMIC DNA]</scope>
    <source>
        <strain evidence="4 5">DSM 24662</strain>
    </source>
</reference>
<dbReference type="AlphaFoldDB" id="A0A7Y9GM17"/>
<dbReference type="Pfam" id="PF13602">
    <property type="entry name" value="ADH_zinc_N_2"/>
    <property type="match status" value="1"/>
</dbReference>
<dbReference type="SMART" id="SM00829">
    <property type="entry name" value="PKS_ER"/>
    <property type="match status" value="1"/>
</dbReference>
<evidence type="ECO:0000313" key="5">
    <source>
        <dbReference type="Proteomes" id="UP000576969"/>
    </source>
</evidence>
<proteinExistence type="predicted"/>
<dbReference type="PANTHER" id="PTHR48106">
    <property type="entry name" value="QUINONE OXIDOREDUCTASE PIG3-RELATED"/>
    <property type="match status" value="1"/>
</dbReference>
<dbReference type="SUPFAM" id="SSF51735">
    <property type="entry name" value="NAD(P)-binding Rossmann-fold domains"/>
    <property type="match status" value="1"/>
</dbReference>
<dbReference type="InterPro" id="IPR020843">
    <property type="entry name" value="ER"/>
</dbReference>
<dbReference type="InterPro" id="IPR036291">
    <property type="entry name" value="NAD(P)-bd_dom_sf"/>
</dbReference>
<dbReference type="GO" id="GO:0070402">
    <property type="term" value="F:NADPH binding"/>
    <property type="evidence" value="ECO:0007669"/>
    <property type="project" value="TreeGrafter"/>
</dbReference>
<evidence type="ECO:0000256" key="1">
    <source>
        <dbReference type="ARBA" id="ARBA00022857"/>
    </source>
</evidence>
<sequence>MNENSNDVMAVGLADYGGPEVLQVVRLRPESLEPGHVRLRVLAAAVNPTDVVVRTGGRAQSDRPITIDVPGMDAAGVVTEIAPDVTSVAVGDRVIALVIPSGEHGAYRTDVVVPEATVTAAPRGLTHAEAATLPLNGMTGWLALRALALNAGDVLAVTGAAGALGGYVVQLAKHAGLTVVADASAEDRALVSRLGADVVVPRGPGFAAAVREVYPDGVAGLVDASVQGAEVLPAVRDGGAVVTVRGYRGDGTDRVRVTPIISIEAIGSGALDEIRQLAEERVLDPRVADVVPASEAQQAHRRLQAGGLRGRIVLDLS</sequence>
<feature type="domain" description="Enoyl reductase (ER)" evidence="3">
    <location>
        <begin position="17"/>
        <end position="314"/>
    </location>
</feature>
<organism evidence="4 5">
    <name type="scientific">Microbacterium immunditiarum</name>
    <dbReference type="NCBI Taxonomy" id="337480"/>
    <lineage>
        <taxon>Bacteria</taxon>
        <taxon>Bacillati</taxon>
        <taxon>Actinomycetota</taxon>
        <taxon>Actinomycetes</taxon>
        <taxon>Micrococcales</taxon>
        <taxon>Microbacteriaceae</taxon>
        <taxon>Microbacterium</taxon>
    </lineage>
</organism>
<dbReference type="EMBL" id="JACCBV010000001">
    <property type="protein sequence ID" value="NYE18990.1"/>
    <property type="molecule type" value="Genomic_DNA"/>
</dbReference>
<dbReference type="GO" id="GO:0016651">
    <property type="term" value="F:oxidoreductase activity, acting on NAD(P)H"/>
    <property type="evidence" value="ECO:0007669"/>
    <property type="project" value="TreeGrafter"/>
</dbReference>
<comment type="caution">
    <text evidence="4">The sequence shown here is derived from an EMBL/GenBank/DDBJ whole genome shotgun (WGS) entry which is preliminary data.</text>
</comment>
<dbReference type="InterPro" id="IPR011032">
    <property type="entry name" value="GroES-like_sf"/>
</dbReference>
<dbReference type="Gene3D" id="3.40.50.720">
    <property type="entry name" value="NAD(P)-binding Rossmann-like Domain"/>
    <property type="match status" value="1"/>
</dbReference>
<dbReference type="InterPro" id="IPR013154">
    <property type="entry name" value="ADH-like_N"/>
</dbReference>
<keyword evidence="5" id="KW-1185">Reference proteome</keyword>
<gene>
    <name evidence="4" type="ORF">BJ991_001018</name>
</gene>